<proteinExistence type="predicted"/>
<keyword evidence="2" id="KW-1185">Reference proteome</keyword>
<dbReference type="EMBL" id="JACBYR010000001">
    <property type="protein sequence ID" value="NYE81072.1"/>
    <property type="molecule type" value="Genomic_DNA"/>
</dbReference>
<evidence type="ECO:0000313" key="2">
    <source>
        <dbReference type="Proteomes" id="UP000542125"/>
    </source>
</evidence>
<dbReference type="AlphaFoldDB" id="A0A7Y9IQ93"/>
<reference evidence="1 2" key="1">
    <citation type="submission" date="2020-07" db="EMBL/GenBank/DDBJ databases">
        <title>Genomic Encyclopedia of Type Strains, Phase IV (KMG-V): Genome sequencing to study the core and pangenomes of soil and plant-associated prokaryotes.</title>
        <authorList>
            <person name="Whitman W."/>
        </authorList>
    </citation>
    <scope>NUCLEOTIDE SEQUENCE [LARGE SCALE GENOMIC DNA]</scope>
    <source>
        <strain evidence="1 2">SAS40</strain>
    </source>
</reference>
<sequence>MPADPGDRTRVLLRMWEDLARQHVSMGGGCACGIGGVTVRLQDFEHDIADYLVAEAERLKQADVLALLSQHVQFDPPGEDEIVKVLRAMADTQSPASPTVVEWLLQRLERTLNSFAKLHGGAAASTVRTTV</sequence>
<organism evidence="1 2">
    <name type="scientific">Pigmentiphaga litoralis</name>
    <dbReference type="NCBI Taxonomy" id="516702"/>
    <lineage>
        <taxon>Bacteria</taxon>
        <taxon>Pseudomonadati</taxon>
        <taxon>Pseudomonadota</taxon>
        <taxon>Betaproteobacteria</taxon>
        <taxon>Burkholderiales</taxon>
        <taxon>Alcaligenaceae</taxon>
        <taxon>Pigmentiphaga</taxon>
    </lineage>
</organism>
<comment type="caution">
    <text evidence="1">The sequence shown here is derived from an EMBL/GenBank/DDBJ whole genome shotgun (WGS) entry which is preliminary data.</text>
</comment>
<protein>
    <submittedName>
        <fullName evidence="1">Uncharacterized protein</fullName>
    </submittedName>
</protein>
<accession>A0A7Y9IQ93</accession>
<name>A0A7Y9IQ93_9BURK</name>
<gene>
    <name evidence="1" type="ORF">FHW18_000343</name>
</gene>
<evidence type="ECO:0000313" key="1">
    <source>
        <dbReference type="EMBL" id="NYE81072.1"/>
    </source>
</evidence>
<dbReference type="Proteomes" id="UP000542125">
    <property type="component" value="Unassembled WGS sequence"/>
</dbReference>
<dbReference type="RefSeq" id="WP_179582734.1">
    <property type="nucleotide sequence ID" value="NZ_JACBYR010000001.1"/>
</dbReference>